<sequence length="280" mass="28085">MSSLPEPPAEKPKRPLRPLHGIPEPERRSRSGWIVSGLLHALIITALLLPPLVGRILEEQTPGGAGGPGPAGGGGGGSGGTGGAITPERIRYLDVAPPAAAAPTPPPVERPTPTPTPVPPPPPEPEPVPQAAQVQQAPAAPASNGTTVPTPGSGGGSGNDGSGGNGPGSGGGIGSGIGTGRGSGVGPGTGGGNDQIFPPTVTNLAILPLPVPSRVRPYRLVAHFDVDEKGNARLIGFNPSRDRSYNNKIREMLAEVRFRPATRADGTPVRDTAVITAEAP</sequence>
<evidence type="ECO:0000313" key="3">
    <source>
        <dbReference type="EMBL" id="WKW15487.1"/>
    </source>
</evidence>
<dbReference type="EMBL" id="CP130612">
    <property type="protein sequence ID" value="WKW12580.1"/>
    <property type="molecule type" value="Genomic_DNA"/>
</dbReference>
<evidence type="ECO:0000313" key="2">
    <source>
        <dbReference type="EMBL" id="WKW12580.1"/>
    </source>
</evidence>
<evidence type="ECO:0000313" key="4">
    <source>
        <dbReference type="Proteomes" id="UP001229955"/>
    </source>
</evidence>
<organism evidence="3 4">
    <name type="scientific">Pseudogemmatithrix spongiicola</name>
    <dbReference type="NCBI Taxonomy" id="3062599"/>
    <lineage>
        <taxon>Bacteria</taxon>
        <taxon>Pseudomonadati</taxon>
        <taxon>Gemmatimonadota</taxon>
        <taxon>Gemmatimonadia</taxon>
        <taxon>Gemmatimonadales</taxon>
        <taxon>Gemmatimonadaceae</taxon>
        <taxon>Pseudogemmatithrix</taxon>
    </lineage>
</organism>
<feature type="region of interest" description="Disordered" evidence="1">
    <location>
        <begin position="98"/>
        <end position="196"/>
    </location>
</feature>
<dbReference type="EMBL" id="CP130613">
    <property type="protein sequence ID" value="WKW15487.1"/>
    <property type="molecule type" value="Genomic_DNA"/>
</dbReference>
<feature type="compositionally biased region" description="Low complexity" evidence="1">
    <location>
        <begin position="129"/>
        <end position="151"/>
    </location>
</feature>
<dbReference type="KEGG" id="pspc:Strain318_001875"/>
<feature type="compositionally biased region" description="Gly residues" evidence="1">
    <location>
        <begin position="152"/>
        <end position="193"/>
    </location>
</feature>
<name>A0AA49K0G1_9BACT</name>
<dbReference type="AlphaFoldDB" id="A0AA49K0G1"/>
<proteinExistence type="predicted"/>
<dbReference type="Proteomes" id="UP001229955">
    <property type="component" value="Chromosome"/>
</dbReference>
<evidence type="ECO:0008006" key="5">
    <source>
        <dbReference type="Google" id="ProtNLM"/>
    </source>
</evidence>
<keyword evidence="4" id="KW-1185">Reference proteome</keyword>
<evidence type="ECO:0000256" key="1">
    <source>
        <dbReference type="SAM" id="MobiDB-lite"/>
    </source>
</evidence>
<feature type="compositionally biased region" description="Gly residues" evidence="1">
    <location>
        <begin position="63"/>
        <end position="83"/>
    </location>
</feature>
<protein>
    <recommendedName>
        <fullName evidence="5">TonB C-terminal domain-containing protein</fullName>
    </recommendedName>
</protein>
<dbReference type="RefSeq" id="WP_367885459.1">
    <property type="nucleotide sequence ID" value="NZ_CP130612.1"/>
</dbReference>
<reference evidence="3" key="1">
    <citation type="submission" date="2023-07" db="EMBL/GenBank/DDBJ databases">
        <authorList>
            <person name="Haufschild T."/>
            <person name="Kallscheuer N."/>
            <person name="Hammer J."/>
            <person name="Kohn T."/>
            <person name="Kabuu M."/>
            <person name="Jogler M."/>
            <person name="Wohfarth N."/>
            <person name="Heuer A."/>
            <person name="Rohde M."/>
            <person name="van Teeseling M.C.F."/>
            <person name="Jogler C."/>
        </authorList>
    </citation>
    <scope>NUCLEOTIDE SEQUENCE</scope>
    <source>
        <strain evidence="2">Strain 138</strain>
        <strain evidence="3">Strain 318</strain>
    </source>
</reference>
<accession>A0AA49K0G1</accession>
<feature type="region of interest" description="Disordered" evidence="1">
    <location>
        <begin position="1"/>
        <end position="27"/>
    </location>
</feature>
<feature type="compositionally biased region" description="Pro residues" evidence="1">
    <location>
        <begin position="103"/>
        <end position="128"/>
    </location>
</feature>
<accession>A0AA49JUY2</accession>
<feature type="region of interest" description="Disordered" evidence="1">
    <location>
        <begin position="59"/>
        <end position="85"/>
    </location>
</feature>
<gene>
    <name evidence="2" type="ORF">Strain138_001876</name>
    <name evidence="3" type="ORF">Strain318_001875</name>
</gene>